<dbReference type="eggNOG" id="COG0644">
    <property type="taxonomic scope" value="Bacteria"/>
</dbReference>
<dbReference type="AlphaFoldDB" id="B0T4D3"/>
<dbReference type="GO" id="GO:0004497">
    <property type="term" value="F:monooxygenase activity"/>
    <property type="evidence" value="ECO:0007669"/>
    <property type="project" value="InterPro"/>
</dbReference>
<dbReference type="SUPFAM" id="SSF51905">
    <property type="entry name" value="FAD/NAD(P)-binding domain"/>
    <property type="match status" value="1"/>
</dbReference>
<sequence length="524" mass="57059">MTKPIDEVLIVGGGTAGWITAAYLARKLGAARPDGVRITLIESSEIGIIGVGEGTIPTIQTTMREIGIDEARFMRGAGATFKQGIKFVDWTTAPVGGAHNHYYHSFSRPHTLGGLDLAPYWMLGCAGDVSFSEAVTLQDTVCEAGKGPKLIDDPQYSSPLGYAYHFDAGKLATLMRDVGKALGVRHLIGNVEGARLDESGAIAAIVTREHGELTAGLYIDCSGFSAKLIGEAMGVPFVDDSDVLFVNRAVAIQVPYDRPDAPVATTTLSTAHEAGWTWDIALPERRGVGYVYSNNHTSDDRAEEILRAYVGPAAEGLNARQLKLPIGHRQKPWVKNCVAIGLSGGFLEPLEATGIMLIEAAAWMLGRLFPRPGELEPTAALFNEAMGLRYKGVLDFIKLHYCLTQRTDNDFWIDNTRPESIPDSLHARLEMWKTRAPDPFDFGTVHDSFEVFNYQYVLYGMGFKTDLSANLSAYPHLEAARREFARLKSAAGRAAAAMPDHRTLLDEIYRGGFRSPTPQGLAAR</sequence>
<protein>
    <submittedName>
        <fullName evidence="3">Tryptophan halogenase</fullName>
    </submittedName>
</protein>
<keyword evidence="2" id="KW-0547">Nucleotide-binding</keyword>
<keyword evidence="2" id="KW-0285">Flavoprotein</keyword>
<feature type="binding site" evidence="2">
    <location>
        <begin position="13"/>
        <end position="16"/>
    </location>
    <ligand>
        <name>FAD</name>
        <dbReference type="ChEBI" id="CHEBI:57692"/>
    </ligand>
</feature>
<dbReference type="PIRSF" id="PIRSF011396">
    <property type="entry name" value="Trp_halogenase"/>
    <property type="match status" value="1"/>
</dbReference>
<reference evidence="3" key="1">
    <citation type="submission" date="2008-01" db="EMBL/GenBank/DDBJ databases">
        <title>Complete sequence of chromosome of Caulobacter sp. K31.</title>
        <authorList>
            <consortium name="US DOE Joint Genome Institute"/>
            <person name="Copeland A."/>
            <person name="Lucas S."/>
            <person name="Lapidus A."/>
            <person name="Barry K."/>
            <person name="Glavina del Rio T."/>
            <person name="Dalin E."/>
            <person name="Tice H."/>
            <person name="Pitluck S."/>
            <person name="Bruce D."/>
            <person name="Goodwin L."/>
            <person name="Thompson L.S."/>
            <person name="Brettin T."/>
            <person name="Detter J.C."/>
            <person name="Han C."/>
            <person name="Schmutz J."/>
            <person name="Larimer F."/>
            <person name="Land M."/>
            <person name="Hauser L."/>
            <person name="Kyrpides N."/>
            <person name="Kim E."/>
            <person name="Stephens C."/>
            <person name="Richardson P."/>
        </authorList>
    </citation>
    <scope>NUCLEOTIDE SEQUENCE [LARGE SCALE GENOMIC DNA]</scope>
    <source>
        <strain evidence="3">K31</strain>
    </source>
</reference>
<evidence type="ECO:0000256" key="2">
    <source>
        <dbReference type="PIRSR" id="PIRSR011396-2"/>
    </source>
</evidence>
<dbReference type="InterPro" id="IPR050816">
    <property type="entry name" value="Flavin-dep_Halogenase_NPB"/>
</dbReference>
<feature type="active site" evidence="1">
    <location>
        <position position="82"/>
    </location>
</feature>
<dbReference type="PANTHER" id="PTHR43747:SF4">
    <property type="entry name" value="FLAVIN-DEPENDENT TRYPTOPHAN HALOGENASE"/>
    <property type="match status" value="1"/>
</dbReference>
<proteinExistence type="predicted"/>
<feature type="binding site" evidence="2">
    <location>
        <position position="342"/>
    </location>
    <ligand>
        <name>FAD</name>
        <dbReference type="ChEBI" id="CHEBI:57692"/>
    </ligand>
</feature>
<dbReference type="STRING" id="366602.Caul_0296"/>
<feature type="binding site" evidence="2">
    <location>
        <position position="191"/>
    </location>
    <ligand>
        <name>FAD</name>
        <dbReference type="ChEBI" id="CHEBI:57692"/>
    </ligand>
</feature>
<dbReference type="PANTHER" id="PTHR43747">
    <property type="entry name" value="FAD-BINDING PROTEIN"/>
    <property type="match status" value="1"/>
</dbReference>
<dbReference type="InterPro" id="IPR036188">
    <property type="entry name" value="FAD/NAD-bd_sf"/>
</dbReference>
<name>B0T4D3_CAUSK</name>
<feature type="binding site" evidence="2">
    <location>
        <position position="351"/>
    </location>
    <ligand>
        <name>L-tryptophan</name>
        <dbReference type="ChEBI" id="CHEBI:57912"/>
    </ligand>
</feature>
<dbReference type="Pfam" id="PF04820">
    <property type="entry name" value="Trp_halogenase"/>
    <property type="match status" value="1"/>
</dbReference>
<dbReference type="GO" id="GO:0000166">
    <property type="term" value="F:nucleotide binding"/>
    <property type="evidence" value="ECO:0007669"/>
    <property type="project" value="UniProtKB-KW"/>
</dbReference>
<feature type="binding site" evidence="2">
    <location>
        <position position="82"/>
    </location>
    <ligand>
        <name>7-chloro-L-tryptophan</name>
        <dbReference type="ChEBI" id="CHEBI:58713"/>
    </ligand>
</feature>
<dbReference type="KEGG" id="cak:Caul_0296"/>
<organism evidence="3">
    <name type="scientific">Caulobacter sp. (strain K31)</name>
    <dbReference type="NCBI Taxonomy" id="366602"/>
    <lineage>
        <taxon>Bacteria</taxon>
        <taxon>Pseudomonadati</taxon>
        <taxon>Pseudomonadota</taxon>
        <taxon>Alphaproteobacteria</taxon>
        <taxon>Caulobacterales</taxon>
        <taxon>Caulobacteraceae</taxon>
        <taxon>Caulobacter</taxon>
    </lineage>
</organism>
<evidence type="ECO:0000313" key="3">
    <source>
        <dbReference type="EMBL" id="ABZ69433.1"/>
    </source>
</evidence>
<dbReference type="HOGENOM" id="CLU_022247_0_0_5"/>
<dbReference type="EMBL" id="CP000927">
    <property type="protein sequence ID" value="ABZ69433.1"/>
    <property type="molecule type" value="Genomic_DNA"/>
</dbReference>
<evidence type="ECO:0000256" key="1">
    <source>
        <dbReference type="PIRSR" id="PIRSR011396-1"/>
    </source>
</evidence>
<gene>
    <name evidence="3" type="ordered locus">Caul_0296</name>
</gene>
<keyword evidence="2" id="KW-0274">FAD</keyword>
<accession>B0T4D3</accession>
<dbReference type="InterPro" id="IPR006905">
    <property type="entry name" value="Flavin_halogenase"/>
</dbReference>
<feature type="binding site" evidence="2">
    <location>
        <position position="355"/>
    </location>
    <ligand>
        <name>FAD</name>
        <dbReference type="ChEBI" id="CHEBI:57692"/>
    </ligand>
</feature>
<dbReference type="InterPro" id="IPR033856">
    <property type="entry name" value="Trp_halogen"/>
</dbReference>
<dbReference type="Gene3D" id="3.50.50.60">
    <property type="entry name" value="FAD/NAD(P)-binding domain"/>
    <property type="match status" value="1"/>
</dbReference>
<dbReference type="OrthoDB" id="5695497at2"/>